<reference evidence="4 5" key="1">
    <citation type="journal article" date="2019" name="Int. J. Syst. Evol. Microbiol.">
        <title>The Global Catalogue of Microorganisms (GCM) 10K type strain sequencing project: providing services to taxonomists for standard genome sequencing and annotation.</title>
        <authorList>
            <consortium name="The Broad Institute Genomics Platform"/>
            <consortium name="The Broad Institute Genome Sequencing Center for Infectious Disease"/>
            <person name="Wu L."/>
            <person name="Ma J."/>
        </authorList>
    </citation>
    <scope>NUCLEOTIDE SEQUENCE [LARGE SCALE GENOMIC DNA]</scope>
    <source>
        <strain evidence="4 5">JCM 10425</strain>
    </source>
</reference>
<evidence type="ECO:0000256" key="1">
    <source>
        <dbReference type="SAM" id="MobiDB-lite"/>
    </source>
</evidence>
<sequence>MTVVSGTLAGLVALSGVGFASSAANPGDALYGVKRSRETAQLTLARSAVARGQLHLEFARNRLAEAAAATRDQRQLDLLLNDMDSDTRLGMKDLGTAAATQHHPAPLDLVDEFALAQHRELSALAGTFGTPPLARQRIRTSLALVDQVSKRSVDLRAVLRCADPLTGDALGPVARECSDPPAEETSLPSDEPTTPWPTRPRSNSSNRTSEAPSTTPTGSAAGTTAGSPSGTGSQPSEDDFDPSSAGQRMVPQSGTVPPTSTSGLPITPLVGSVDDTLDSVVASPLVSETTD</sequence>
<keyword evidence="2" id="KW-0732">Signal</keyword>
<keyword evidence="5" id="KW-1185">Reference proteome</keyword>
<dbReference type="EMBL" id="BAAAGX010000006">
    <property type="protein sequence ID" value="GAA0230826.1"/>
    <property type="molecule type" value="Genomic_DNA"/>
</dbReference>
<feature type="signal peptide" evidence="2">
    <location>
        <begin position="1"/>
        <end position="20"/>
    </location>
</feature>
<feature type="compositionally biased region" description="Polar residues" evidence="1">
    <location>
        <begin position="244"/>
        <end position="264"/>
    </location>
</feature>
<organism evidence="4 5">
    <name type="scientific">Cryptosporangium japonicum</name>
    <dbReference type="NCBI Taxonomy" id="80872"/>
    <lineage>
        <taxon>Bacteria</taxon>
        <taxon>Bacillati</taxon>
        <taxon>Actinomycetota</taxon>
        <taxon>Actinomycetes</taxon>
        <taxon>Cryptosporangiales</taxon>
        <taxon>Cryptosporangiaceae</taxon>
        <taxon>Cryptosporangium</taxon>
    </lineage>
</organism>
<dbReference type="Pfam" id="PF18915">
    <property type="entry name" value="DUF5667"/>
    <property type="match status" value="1"/>
</dbReference>
<gene>
    <name evidence="4" type="ORF">GCM10009539_15320</name>
</gene>
<dbReference type="Proteomes" id="UP001500967">
    <property type="component" value="Unassembled WGS sequence"/>
</dbReference>
<feature type="chain" id="PRO_5047159828" description="DUF5667 domain-containing protein" evidence="2">
    <location>
        <begin position="21"/>
        <end position="291"/>
    </location>
</feature>
<proteinExistence type="predicted"/>
<dbReference type="InterPro" id="IPR043725">
    <property type="entry name" value="DUF5667"/>
</dbReference>
<name>A0ABN0TV30_9ACTN</name>
<accession>A0ABN0TV30</accession>
<evidence type="ECO:0000259" key="3">
    <source>
        <dbReference type="Pfam" id="PF18915"/>
    </source>
</evidence>
<feature type="domain" description="DUF5667" evidence="3">
    <location>
        <begin position="25"/>
        <end position="75"/>
    </location>
</feature>
<evidence type="ECO:0000256" key="2">
    <source>
        <dbReference type="SAM" id="SignalP"/>
    </source>
</evidence>
<protein>
    <recommendedName>
        <fullName evidence="3">DUF5667 domain-containing protein</fullName>
    </recommendedName>
</protein>
<evidence type="ECO:0000313" key="4">
    <source>
        <dbReference type="EMBL" id="GAA0230826.1"/>
    </source>
</evidence>
<feature type="compositionally biased region" description="Low complexity" evidence="1">
    <location>
        <begin position="199"/>
        <end position="235"/>
    </location>
</feature>
<evidence type="ECO:0000313" key="5">
    <source>
        <dbReference type="Proteomes" id="UP001500967"/>
    </source>
</evidence>
<feature type="region of interest" description="Disordered" evidence="1">
    <location>
        <begin position="165"/>
        <end position="291"/>
    </location>
</feature>
<comment type="caution">
    <text evidence="4">The sequence shown here is derived from an EMBL/GenBank/DDBJ whole genome shotgun (WGS) entry which is preliminary data.</text>
</comment>